<sequence>MFNNFVLKDIFFKKYNVFLWEKFKNNITLKEKIFILNKINKKIIVLKKFHIYKAIILKKIKDYIIIYINNNKCENFLPIKELKKKKIKIGSIIKVMVMQIDSINGNIVSYYEALKLDIWKKVISYYKNNDFFSVKIYKKVYGGYMIKIENILLGFLPKCFFIKKYKYKINEIIKVKIININFKKFNIIVSNNYYYKYISFKKNILKNKILKKKYIIGKIKKILNNNVIIKLNNNLKGYLYKKDIIWEKKKDILKKINLNKKYKFKILKVNFKKRNIQLGLKQLNINSWINLIKFKLKIGTIIKCVIYKITKFFIKVKIFNYYVKGIIPINELYWNMIFNNYKKDIKIGKKLRCLIIDVNYYERKIILSHKRLLKDNFKNYFLFKKFKIDFIYKGIIKHIDIINNVYLLLTKNIECILYNNDFITNNLHLKMNLKKFFKVNQIIYISLIYIDFFKKFLVGKYENIYNSIMLRYNFIEGDLNLAKVIFIDKKYYHLIYKNIIGVKILLNKKKCKKIKNNTLILVRNIFYNKNIYILYVTYIRNL</sequence>
<accession>A0AAU7QQS2</accession>
<dbReference type="PANTHER" id="PTHR23270:SF10">
    <property type="entry name" value="PROTEIN RRP5 HOMOLOG"/>
    <property type="match status" value="1"/>
</dbReference>
<dbReference type="SMART" id="SM00316">
    <property type="entry name" value="S1"/>
    <property type="match status" value="5"/>
</dbReference>
<dbReference type="EMBL" id="CP157894">
    <property type="protein sequence ID" value="XBT18344.1"/>
    <property type="molecule type" value="Genomic_DNA"/>
</dbReference>
<dbReference type="InterPro" id="IPR045209">
    <property type="entry name" value="Rrp5"/>
</dbReference>
<dbReference type="GO" id="GO:0006364">
    <property type="term" value="P:rRNA processing"/>
    <property type="evidence" value="ECO:0007669"/>
    <property type="project" value="InterPro"/>
</dbReference>
<dbReference type="AlphaFoldDB" id="A0AAU7QQS2"/>
<dbReference type="Pfam" id="PF00575">
    <property type="entry name" value="S1"/>
    <property type="match status" value="2"/>
</dbReference>
<dbReference type="GO" id="GO:0003723">
    <property type="term" value="F:RNA binding"/>
    <property type="evidence" value="ECO:0007669"/>
    <property type="project" value="TreeGrafter"/>
</dbReference>
<feature type="domain" description="S1 motif" evidence="1">
    <location>
        <begin position="212"/>
        <end position="281"/>
    </location>
</feature>
<dbReference type="PROSITE" id="PS50126">
    <property type="entry name" value="S1"/>
    <property type="match status" value="2"/>
</dbReference>
<dbReference type="InterPro" id="IPR003029">
    <property type="entry name" value="S1_domain"/>
</dbReference>
<evidence type="ECO:0000259" key="1">
    <source>
        <dbReference type="PROSITE" id="PS50126"/>
    </source>
</evidence>
<protein>
    <submittedName>
        <fullName evidence="2">S1 RNA-binding domain-containing protein</fullName>
    </submittedName>
</protein>
<dbReference type="PANTHER" id="PTHR23270">
    <property type="entry name" value="PROGRAMMED CELL DEATH PROTEIN 11 PRE-RRNA PROCESSING PROTEIN RRP5"/>
    <property type="match status" value="1"/>
</dbReference>
<dbReference type="SUPFAM" id="SSF50249">
    <property type="entry name" value="Nucleic acid-binding proteins"/>
    <property type="match status" value="4"/>
</dbReference>
<dbReference type="InterPro" id="IPR012340">
    <property type="entry name" value="NA-bd_OB-fold"/>
</dbReference>
<evidence type="ECO:0000313" key="2">
    <source>
        <dbReference type="EMBL" id="XBT18344.1"/>
    </source>
</evidence>
<dbReference type="Gene3D" id="2.40.50.140">
    <property type="entry name" value="Nucleic acid-binding proteins"/>
    <property type="match status" value="2"/>
</dbReference>
<organism evidence="2">
    <name type="scientific">Candidatus Shikimatogenerans sp. Tduv</name>
    <dbReference type="NCBI Taxonomy" id="3158567"/>
    <lineage>
        <taxon>Bacteria</taxon>
        <taxon>Pseudomonadati</taxon>
        <taxon>Bacteroidota</taxon>
        <taxon>Flavobacteriia</taxon>
        <taxon>Flavobacteriales</taxon>
        <taxon>Candidatus Shikimatogenerans</taxon>
    </lineage>
</organism>
<gene>
    <name evidence="2" type="ORF">ABNO50_00775</name>
</gene>
<proteinExistence type="predicted"/>
<reference evidence="2" key="1">
    <citation type="submission" date="2024-06" db="EMBL/GenBank/DDBJ databases">
        <title>Diversity, functionality, and evolutionary history of bacterial symbionts in false click beetles (Coleoptera, Throscidae).</title>
        <authorList>
            <person name="Wierz J.C."/>
            <person name="Malm H."/>
            <person name="Kaltenpoth M."/>
            <person name="Engl T."/>
        </authorList>
    </citation>
    <scope>NUCLEOTIDE SEQUENCE</scope>
    <source>
        <strain evidence="2">Tduv</strain>
    </source>
</reference>
<name>A0AAU7QQS2_9FLAO</name>
<feature type="domain" description="S1 motif" evidence="1">
    <location>
        <begin position="299"/>
        <end position="370"/>
    </location>
</feature>
<dbReference type="CDD" id="cd00164">
    <property type="entry name" value="S1_like"/>
    <property type="match status" value="1"/>
</dbReference>